<comment type="similarity">
    <text evidence="2">Belongs to the lipid A palmitoyltransferase family.</text>
</comment>
<reference evidence="9" key="1">
    <citation type="submission" date="2015-08" db="EMBL/GenBank/DDBJ databases">
        <authorList>
            <person name="Varghese N."/>
        </authorList>
    </citation>
    <scope>NUCLEOTIDE SEQUENCE [LARGE SCALE GENOMIC DNA]</scope>
    <source>
        <strain evidence="9">DSM 18181</strain>
    </source>
</reference>
<dbReference type="EMBL" id="CYHF01000006">
    <property type="protein sequence ID" value="CUA97594.1"/>
    <property type="molecule type" value="Genomic_DNA"/>
</dbReference>
<keyword evidence="6" id="KW-0998">Cell outer membrane</keyword>
<evidence type="ECO:0000256" key="5">
    <source>
        <dbReference type="ARBA" id="ARBA00023136"/>
    </source>
</evidence>
<evidence type="ECO:0000256" key="3">
    <source>
        <dbReference type="ARBA" id="ARBA00022679"/>
    </source>
</evidence>
<dbReference type="SUPFAM" id="SSF56925">
    <property type="entry name" value="OMPA-like"/>
    <property type="match status" value="1"/>
</dbReference>
<evidence type="ECO:0000256" key="4">
    <source>
        <dbReference type="ARBA" id="ARBA00022729"/>
    </source>
</evidence>
<keyword evidence="5" id="KW-0472">Membrane</keyword>
<protein>
    <submittedName>
        <fullName evidence="8">Antimicrobial peptide resistance and lipid A acylation PagP</fullName>
    </submittedName>
</protein>
<dbReference type="GO" id="GO:0009279">
    <property type="term" value="C:cell outer membrane"/>
    <property type="evidence" value="ECO:0007669"/>
    <property type="project" value="UniProtKB-SubCell"/>
</dbReference>
<keyword evidence="3" id="KW-0808">Transferase</keyword>
<dbReference type="InterPro" id="IPR009746">
    <property type="entry name" value="LipidA_acyl_PagP"/>
</dbReference>
<dbReference type="OrthoDB" id="9156803at2"/>
<comment type="subcellular location">
    <subcellularLocation>
        <location evidence="1">Cell outer membrane</location>
    </subcellularLocation>
</comment>
<proteinExistence type="inferred from homology"/>
<dbReference type="InterPro" id="IPR011250">
    <property type="entry name" value="OMP/PagP_B-barrel"/>
</dbReference>
<dbReference type="AlphaFoldDB" id="A0A0K6I385"/>
<dbReference type="Proteomes" id="UP000183649">
    <property type="component" value="Unassembled WGS sequence"/>
</dbReference>
<organism evidence="8 9">
    <name type="scientific">Thiomonas bhubaneswarensis</name>
    <dbReference type="NCBI Taxonomy" id="339866"/>
    <lineage>
        <taxon>Bacteria</taxon>
        <taxon>Pseudomonadati</taxon>
        <taxon>Pseudomonadota</taxon>
        <taxon>Betaproteobacteria</taxon>
        <taxon>Burkholderiales</taxon>
        <taxon>Thiomonas</taxon>
    </lineage>
</organism>
<dbReference type="RefSeq" id="WP_055450699.1">
    <property type="nucleotide sequence ID" value="NZ_CYHF01000006.1"/>
</dbReference>
<evidence type="ECO:0000313" key="8">
    <source>
        <dbReference type="EMBL" id="CUA97594.1"/>
    </source>
</evidence>
<evidence type="ECO:0000256" key="6">
    <source>
        <dbReference type="ARBA" id="ARBA00023237"/>
    </source>
</evidence>
<dbReference type="STRING" id="339866.GCA_001418255_01808"/>
<keyword evidence="7" id="KW-0012">Acyltransferase</keyword>
<keyword evidence="4" id="KW-0732">Signal</keyword>
<name>A0A0K6I385_9BURK</name>
<dbReference type="Gene3D" id="2.40.160.20">
    <property type="match status" value="1"/>
</dbReference>
<evidence type="ECO:0000313" key="9">
    <source>
        <dbReference type="Proteomes" id="UP000183649"/>
    </source>
</evidence>
<evidence type="ECO:0000256" key="2">
    <source>
        <dbReference type="ARBA" id="ARBA00006368"/>
    </source>
</evidence>
<dbReference type="Pfam" id="PF07017">
    <property type="entry name" value="PagP"/>
    <property type="match status" value="1"/>
</dbReference>
<dbReference type="GO" id="GO:0016746">
    <property type="term" value="F:acyltransferase activity"/>
    <property type="evidence" value="ECO:0007669"/>
    <property type="project" value="UniProtKB-KW"/>
</dbReference>
<sequence>MKPLIRSSLLPSIALVGLTLMPRLSWAMGLGDIGDWAQSTWNAAVTTTKTGKDDLYFSGYTWHDPGTYTAAKRATLNKHAWGIGWGRHLTDADGNEDMVYAMIFSDSHWNAEPVVGYAHQWMYFNDSPVGFGLGYTLAVTSRADIFNNIPFPIALPIASVRFGKLSIYGTFIPKVNNKLNNGNVAFFFGRYEF</sequence>
<evidence type="ECO:0000256" key="1">
    <source>
        <dbReference type="ARBA" id="ARBA00004442"/>
    </source>
</evidence>
<accession>A0A0K6I385</accession>
<evidence type="ECO:0000256" key="7">
    <source>
        <dbReference type="ARBA" id="ARBA00023315"/>
    </source>
</evidence>
<gene>
    <name evidence="8" type="ORF">Ga0061069_10615</name>
</gene>
<keyword evidence="9" id="KW-1185">Reference proteome</keyword>